<dbReference type="CDD" id="cd12823">
    <property type="entry name" value="Mrs2_Mfm1p-like"/>
    <property type="match status" value="1"/>
</dbReference>
<keyword evidence="2" id="KW-0812">Transmembrane</keyword>
<feature type="transmembrane region" description="Helical" evidence="2">
    <location>
        <begin position="330"/>
        <end position="351"/>
    </location>
</feature>
<keyword evidence="2" id="KW-0472">Membrane</keyword>
<dbReference type="PANTHER" id="PTHR13890:SF31">
    <property type="entry name" value="MAGNESIUM TRANSPORTER MRS2-2-RELATED"/>
    <property type="match status" value="1"/>
</dbReference>
<feature type="coiled-coil region" evidence="3">
    <location>
        <begin position="182"/>
        <end position="209"/>
    </location>
</feature>
<evidence type="ECO:0000256" key="2">
    <source>
        <dbReference type="RuleBase" id="RU366041"/>
    </source>
</evidence>
<feature type="transmembrane region" description="Helical" evidence="2">
    <location>
        <begin position="363"/>
        <end position="386"/>
    </location>
</feature>
<dbReference type="GO" id="GO:0016020">
    <property type="term" value="C:membrane"/>
    <property type="evidence" value="ECO:0007669"/>
    <property type="project" value="UniProtKB-SubCell"/>
</dbReference>
<accession>A0A1Y1IGA7</accession>
<evidence type="ECO:0000313" key="6">
    <source>
        <dbReference type="Proteomes" id="UP000054558"/>
    </source>
</evidence>
<sequence length="394" mass="44283">MSNTDLPALGKKKKPGCRMWLRFDIYGNTEVLEVDKYAIMRRASIPARDLRILGPLMSNSSTILGREKAIVLNLEHIKAIITAEEVLLLNANSAAVIPFVEELRRRISLPATSPLREEAASPDRANGMQNHDSLPFEFRVMEVALEAVCSYLDARTQELEGDAYPALDELTAKVTVMNLDRVRGLKSRLTRLTARVQKVRDELEQLLDDDGDMDDMYLTRKMLNAQKEASRAGFTVAPDDEILNSPMVMSRASSRRASGALSQMESDSDSDSSDGKFDVEELEMLLESYFLQIDTSLNKLSTLNEFIDDTEDYINIELDNQRNILLTMQLMLTTATFVVGCYTVVVGVFGMNIPNKLYHKGSMFKWVVGSSIFGMFVIFFAVIAYAKRQNLIVM</sequence>
<evidence type="ECO:0000256" key="1">
    <source>
        <dbReference type="ARBA" id="ARBA00007535"/>
    </source>
</evidence>
<evidence type="ECO:0000256" key="3">
    <source>
        <dbReference type="SAM" id="Coils"/>
    </source>
</evidence>
<dbReference type="GO" id="GO:0015693">
    <property type="term" value="P:magnesium ion transport"/>
    <property type="evidence" value="ECO:0000318"/>
    <property type="project" value="GO_Central"/>
</dbReference>
<feature type="region of interest" description="Disordered" evidence="4">
    <location>
        <begin position="254"/>
        <end position="275"/>
    </location>
</feature>
<dbReference type="GO" id="GO:0015095">
    <property type="term" value="F:magnesium ion transmembrane transporter activity"/>
    <property type="evidence" value="ECO:0000318"/>
    <property type="project" value="GO_Central"/>
</dbReference>
<evidence type="ECO:0000313" key="5">
    <source>
        <dbReference type="EMBL" id="GAQ88101.1"/>
    </source>
</evidence>
<name>A0A1Y1IGA7_KLENI</name>
<dbReference type="EMBL" id="DF237349">
    <property type="protein sequence ID" value="GAQ88101.1"/>
    <property type="molecule type" value="Genomic_DNA"/>
</dbReference>
<proteinExistence type="inferred from homology"/>
<keyword evidence="3" id="KW-0175">Coiled coil</keyword>
<dbReference type="Gene3D" id="2.40.128.330">
    <property type="match status" value="1"/>
</dbReference>
<dbReference type="PANTHER" id="PTHR13890">
    <property type="entry name" value="RNA SPLICING PROTEIN MRS2, MITOCHONDRIAL"/>
    <property type="match status" value="1"/>
</dbReference>
<keyword evidence="6" id="KW-1185">Reference proteome</keyword>
<evidence type="ECO:0000256" key="4">
    <source>
        <dbReference type="SAM" id="MobiDB-lite"/>
    </source>
</evidence>
<dbReference type="OMA" id="YTWKEDH"/>
<gene>
    <name evidence="5" type="ORF">KFL_004000040</name>
</gene>
<dbReference type="Pfam" id="PF22099">
    <property type="entry name" value="MRS2-like"/>
    <property type="match status" value="2"/>
</dbReference>
<dbReference type="Gene3D" id="1.20.58.340">
    <property type="entry name" value="Magnesium transport protein CorA, transmembrane region"/>
    <property type="match status" value="1"/>
</dbReference>
<keyword evidence="2" id="KW-0813">Transport</keyword>
<dbReference type="Proteomes" id="UP000054558">
    <property type="component" value="Unassembled WGS sequence"/>
</dbReference>
<keyword evidence="2" id="KW-0460">Magnesium</keyword>
<organism evidence="5 6">
    <name type="scientific">Klebsormidium nitens</name>
    <name type="common">Green alga</name>
    <name type="synonym">Ulothrix nitens</name>
    <dbReference type="NCBI Taxonomy" id="105231"/>
    <lineage>
        <taxon>Eukaryota</taxon>
        <taxon>Viridiplantae</taxon>
        <taxon>Streptophyta</taxon>
        <taxon>Klebsormidiophyceae</taxon>
        <taxon>Klebsormidiales</taxon>
        <taxon>Klebsormidiaceae</taxon>
        <taxon>Klebsormidium</taxon>
    </lineage>
</organism>
<comment type="function">
    <text evidence="2">Magnesium transporter that may mediate the influx of magnesium.</text>
</comment>
<dbReference type="InterPro" id="IPR039204">
    <property type="entry name" value="MRS2-like"/>
</dbReference>
<dbReference type="AlphaFoldDB" id="A0A1Y1IGA7"/>
<comment type="similarity">
    <text evidence="1 2">Belongs to the CorA metal ion transporter (MIT) (TC 1.A.35.5) family.</text>
</comment>
<protein>
    <recommendedName>
        <fullName evidence="2">Magnesium transporter</fullName>
    </recommendedName>
</protein>
<keyword evidence="2" id="KW-0406">Ion transport</keyword>
<keyword evidence="2" id="KW-1133">Transmembrane helix</keyword>
<comment type="subcellular location">
    <subcellularLocation>
        <location evidence="2">Membrane</location>
        <topology evidence="2">Multi-pass membrane protein</topology>
    </subcellularLocation>
</comment>
<dbReference type="OrthoDB" id="10251508at2759"/>
<dbReference type="FunFam" id="2.40.128.330:FF:000001">
    <property type="entry name" value="Magnesium transporter MRS2-1"/>
    <property type="match status" value="1"/>
</dbReference>
<reference evidence="5 6" key="1">
    <citation type="journal article" date="2014" name="Nat. Commun.">
        <title>Klebsormidium flaccidum genome reveals primary factors for plant terrestrial adaptation.</title>
        <authorList>
            <person name="Hori K."/>
            <person name="Maruyama F."/>
            <person name="Fujisawa T."/>
            <person name="Togashi T."/>
            <person name="Yamamoto N."/>
            <person name="Seo M."/>
            <person name="Sato S."/>
            <person name="Yamada T."/>
            <person name="Mori H."/>
            <person name="Tajima N."/>
            <person name="Moriyama T."/>
            <person name="Ikeuchi M."/>
            <person name="Watanabe M."/>
            <person name="Wada H."/>
            <person name="Kobayashi K."/>
            <person name="Saito M."/>
            <person name="Masuda T."/>
            <person name="Sasaki-Sekimoto Y."/>
            <person name="Mashiguchi K."/>
            <person name="Awai K."/>
            <person name="Shimojima M."/>
            <person name="Masuda S."/>
            <person name="Iwai M."/>
            <person name="Nobusawa T."/>
            <person name="Narise T."/>
            <person name="Kondo S."/>
            <person name="Saito H."/>
            <person name="Sato R."/>
            <person name="Murakawa M."/>
            <person name="Ihara Y."/>
            <person name="Oshima-Yamada Y."/>
            <person name="Ohtaka K."/>
            <person name="Satoh M."/>
            <person name="Sonobe K."/>
            <person name="Ishii M."/>
            <person name="Ohtani R."/>
            <person name="Kanamori-Sato M."/>
            <person name="Honoki R."/>
            <person name="Miyazaki D."/>
            <person name="Mochizuki H."/>
            <person name="Umetsu J."/>
            <person name="Higashi K."/>
            <person name="Shibata D."/>
            <person name="Kamiya Y."/>
            <person name="Sato N."/>
            <person name="Nakamura Y."/>
            <person name="Tabata S."/>
            <person name="Ida S."/>
            <person name="Kurokawa K."/>
            <person name="Ohta H."/>
        </authorList>
    </citation>
    <scope>NUCLEOTIDE SEQUENCE [LARGE SCALE GENOMIC DNA]</scope>
    <source>
        <strain evidence="5 6">NIES-2285</strain>
    </source>
</reference>